<proteinExistence type="inferred from homology"/>
<feature type="domain" description="Peptidase M1 membrane alanine aminopeptidase" evidence="18">
    <location>
        <begin position="264"/>
        <end position="490"/>
    </location>
</feature>
<dbReference type="SUPFAM" id="SSF55486">
    <property type="entry name" value="Metalloproteases ('zincins'), catalytic domain"/>
    <property type="match status" value="1"/>
</dbReference>
<name>A0A6A0H3W9_HYAAZ</name>
<dbReference type="PRINTS" id="PR00756">
    <property type="entry name" value="ALADIPTASE"/>
</dbReference>
<dbReference type="GO" id="GO:0042277">
    <property type="term" value="F:peptide binding"/>
    <property type="evidence" value="ECO:0007669"/>
    <property type="project" value="TreeGrafter"/>
</dbReference>
<dbReference type="AlphaFoldDB" id="A0A6A0H3W9"/>
<dbReference type="InterPro" id="IPR045357">
    <property type="entry name" value="Aminopeptidase_N-like_N"/>
</dbReference>
<evidence type="ECO:0000313" key="21">
    <source>
        <dbReference type="EMBL" id="KAA0198914.1"/>
    </source>
</evidence>
<dbReference type="GO" id="GO:0005615">
    <property type="term" value="C:extracellular space"/>
    <property type="evidence" value="ECO:0007669"/>
    <property type="project" value="TreeGrafter"/>
</dbReference>
<feature type="binding site" evidence="14">
    <location>
        <position position="334"/>
    </location>
    <ligand>
        <name>Zn(2+)</name>
        <dbReference type="ChEBI" id="CHEBI:29105"/>
        <note>catalytic</note>
    </ligand>
</feature>
<evidence type="ECO:0000256" key="3">
    <source>
        <dbReference type="ARBA" id="ARBA00010136"/>
    </source>
</evidence>
<dbReference type="EC" id="3.4.11.-" evidence="16"/>
<keyword evidence="5" id="KW-0812">Transmembrane</keyword>
<organism evidence="21">
    <name type="scientific">Hyalella azteca</name>
    <name type="common">Amphipod</name>
    <dbReference type="NCBI Taxonomy" id="294128"/>
    <lineage>
        <taxon>Eukaryota</taxon>
        <taxon>Metazoa</taxon>
        <taxon>Ecdysozoa</taxon>
        <taxon>Arthropoda</taxon>
        <taxon>Crustacea</taxon>
        <taxon>Multicrustacea</taxon>
        <taxon>Malacostraca</taxon>
        <taxon>Eumalacostraca</taxon>
        <taxon>Peracarida</taxon>
        <taxon>Amphipoda</taxon>
        <taxon>Senticaudata</taxon>
        <taxon>Talitrida</taxon>
        <taxon>Talitroidea</taxon>
        <taxon>Hyalellidae</taxon>
        <taxon>Hyalella</taxon>
    </lineage>
</organism>
<keyword evidence="6 14" id="KW-0479">Metal-binding</keyword>
<evidence type="ECO:0000256" key="1">
    <source>
        <dbReference type="ARBA" id="ARBA00004167"/>
    </source>
</evidence>
<comment type="cofactor">
    <cofactor evidence="14 16">
        <name>Zn(2+)</name>
        <dbReference type="ChEBI" id="CHEBI:29105"/>
    </cofactor>
    <text evidence="14 16">Binds 1 zinc ion per subunit.</text>
</comment>
<dbReference type="InterPro" id="IPR027268">
    <property type="entry name" value="Peptidase_M4/M1_CTD_sf"/>
</dbReference>
<evidence type="ECO:0000256" key="16">
    <source>
        <dbReference type="RuleBase" id="RU364040"/>
    </source>
</evidence>
<dbReference type="InterPro" id="IPR014782">
    <property type="entry name" value="Peptidase_M1_dom"/>
</dbReference>
<keyword evidence="4 16" id="KW-0645">Protease</keyword>
<dbReference type="PANTHER" id="PTHR11533">
    <property type="entry name" value="PROTEASE M1 ZINC METALLOPROTEASE"/>
    <property type="match status" value="1"/>
</dbReference>
<dbReference type="CDD" id="cd09601">
    <property type="entry name" value="M1_APN-Q_like"/>
    <property type="match status" value="1"/>
</dbReference>
<keyword evidence="7 16" id="KW-0378">Hydrolase</keyword>
<evidence type="ECO:0000256" key="9">
    <source>
        <dbReference type="ARBA" id="ARBA00022989"/>
    </source>
</evidence>
<dbReference type="Pfam" id="PF01433">
    <property type="entry name" value="Peptidase_M1"/>
    <property type="match status" value="1"/>
</dbReference>
<dbReference type="GO" id="GO:0008270">
    <property type="term" value="F:zinc ion binding"/>
    <property type="evidence" value="ECO:0007669"/>
    <property type="project" value="UniProtKB-UniRule"/>
</dbReference>
<comment type="similarity">
    <text evidence="3 16">Belongs to the peptidase M1 family.</text>
</comment>
<keyword evidence="9" id="KW-1133">Transmembrane helix</keyword>
<comment type="subcellular location">
    <subcellularLocation>
        <location evidence="2">Cell membrane</location>
        <topology evidence="2">Lipid-anchor</topology>
        <topology evidence="2">GPI-anchor</topology>
    </subcellularLocation>
    <subcellularLocation>
        <location evidence="1">Membrane</location>
        <topology evidence="1">Single-pass membrane protein</topology>
    </subcellularLocation>
</comment>
<reference evidence="21" key="3">
    <citation type="submission" date="2019-06" db="EMBL/GenBank/DDBJ databases">
        <authorList>
            <person name="Poynton C."/>
            <person name="Hasenbein S."/>
            <person name="Benoit J.B."/>
            <person name="Sepulveda M.S."/>
            <person name="Poelchau M.F."/>
            <person name="Murali S.C."/>
            <person name="Chen S."/>
            <person name="Glastad K.M."/>
            <person name="Werren J.H."/>
            <person name="Vineis J.H."/>
            <person name="Bowen J.L."/>
            <person name="Friedrich M."/>
            <person name="Jones J."/>
            <person name="Robertson H.M."/>
            <person name="Feyereisen R."/>
            <person name="Mechler-Hickson A."/>
            <person name="Mathers N."/>
            <person name="Lee C.E."/>
            <person name="Colbourne J.K."/>
            <person name="Biales A."/>
            <person name="Johnston J.S."/>
            <person name="Wellborn G.A."/>
            <person name="Rosendale A.J."/>
            <person name="Cridge A.G."/>
            <person name="Munoz-Torres M.C."/>
            <person name="Bain P.A."/>
            <person name="Manny A.R."/>
            <person name="Major K.M."/>
            <person name="Lambert F.N."/>
            <person name="Vulpe C.D."/>
            <person name="Tuck P."/>
            <person name="Blalock B.J."/>
            <person name="Lin Y.-Y."/>
            <person name="Smith M.E."/>
            <person name="Ochoa-Acuna H."/>
            <person name="Chen M.-J.M."/>
            <person name="Childers C.P."/>
            <person name="Qu J."/>
            <person name="Dugan S."/>
            <person name="Lee S.L."/>
            <person name="Chao H."/>
            <person name="Dinh H."/>
            <person name="Han Y."/>
            <person name="Doddapaneni H."/>
            <person name="Worley K.C."/>
            <person name="Muzny D.M."/>
            <person name="Gibbs R.A."/>
            <person name="Richards S."/>
        </authorList>
    </citation>
    <scope>NUCLEOTIDE SEQUENCE</scope>
    <source>
        <strain evidence="21">HAZT.00-mixed</strain>
        <tissue evidence="21">Whole organism</tissue>
    </source>
</reference>
<dbReference type="GO" id="GO:0043171">
    <property type="term" value="P:peptide catabolic process"/>
    <property type="evidence" value="ECO:0007669"/>
    <property type="project" value="TreeGrafter"/>
</dbReference>
<dbReference type="Pfam" id="PF17900">
    <property type="entry name" value="Peptidase_M1_N"/>
    <property type="match status" value="1"/>
</dbReference>
<dbReference type="EMBL" id="JQDR03007231">
    <property type="protein sequence ID" value="KAA0198914.1"/>
    <property type="molecule type" value="Genomic_DNA"/>
</dbReference>
<keyword evidence="8 14" id="KW-0862">Zinc</keyword>
<dbReference type="InterPro" id="IPR050344">
    <property type="entry name" value="Peptidase_M1_aminopeptidases"/>
</dbReference>
<accession>A0A6A0H3W9</accession>
<dbReference type="FunFam" id="1.10.390.10:FF:000016">
    <property type="entry name" value="Glutamyl aminopeptidase"/>
    <property type="match status" value="1"/>
</dbReference>
<dbReference type="GO" id="GO:0005886">
    <property type="term" value="C:plasma membrane"/>
    <property type="evidence" value="ECO:0007669"/>
    <property type="project" value="UniProtKB-SubCell"/>
</dbReference>
<feature type="region of interest" description="Disordered" evidence="17">
    <location>
        <begin position="1"/>
        <end position="28"/>
    </location>
</feature>
<evidence type="ECO:0000259" key="18">
    <source>
        <dbReference type="Pfam" id="PF01433"/>
    </source>
</evidence>
<sequence>MGAVPGAMSCLPPSDSNTSGEIASPLPSARLPTSLRPLNYRLTLEPFLESPWTLKGELVLMMRVEQTTNNITLNMLDMIILNDTVKVEKWGEGEVAVDVPVVRQTYDAYRQMYTAELEQPLMIGGLCNISLRYVGLLNDKLVGFYRSMYQSEDDTERWLASTQFSPTDARRAFPGFDEPGYKSTFDITLVHPPNYTAHSNMPAKSSKTRADGKSETIFERTPIMSTFIVAFHISDFESMPVKRLNSTSFTVWSRPAVLNQTSYVYDATPAILQFLEEYFGIAYALPKLDMVAVPDFKFSAMENWGLITYRESAMVIEPGASPGSQFYALYLTGHEVAHQWFGNLVTPAWWSELWLKEGFASFMGYLAVESVQPSWDAMDKFVTSYQQSVMPLDSLQSSHPINVPVNHPDEIGEIFDKISYEKGNWASLLRMVYKFVGANAFRAGLSNYLQQLWVTPAIFSDQYDLWRHLTASGNDSLPSGVSVETIMVTWTHKKGYPIVNVTRTEDAILLTQEQFLFGSRNSSAGWWIPITYTTAAAPEFRVSTPQAWMPDDPRQILTISYTNYSIALDMTRYLVNEAHIVPWEAALGGFSYFYGLLSQDRAFGDLKAYFLHLVSPWYESLGFDDNPEASYTERSARALAVKWACLLGHKGCLARARSLYKTWSSQNSTKAVIPGLVRYTVLCTGVAEAEEDAWSGLLSIALASPPAQRSHLLSALACTRHLYLWLAFSADSGIRKHEAPSIVADVAGQPAGRALAWRFLRTNWQRIAL</sequence>
<evidence type="ECO:0000256" key="10">
    <source>
        <dbReference type="ARBA" id="ARBA00023049"/>
    </source>
</evidence>
<dbReference type="Gene3D" id="2.60.40.1730">
    <property type="entry name" value="tricorn interacting facor f3 domain"/>
    <property type="match status" value="1"/>
</dbReference>
<dbReference type="FunFam" id="2.60.40.1730:FF:000013">
    <property type="entry name" value="Aminopeptidase"/>
    <property type="match status" value="1"/>
</dbReference>
<feature type="domain" description="ERAP1-like C-terminal" evidence="19">
    <location>
        <begin position="561"/>
        <end position="767"/>
    </location>
</feature>
<evidence type="ECO:0000256" key="17">
    <source>
        <dbReference type="SAM" id="MobiDB-lite"/>
    </source>
</evidence>
<dbReference type="InterPro" id="IPR001930">
    <property type="entry name" value="Peptidase_M1"/>
</dbReference>
<comment type="caution">
    <text evidence="21">The sequence shown here is derived from an EMBL/GenBank/DDBJ whole genome shotgun (WGS) entry which is preliminary data.</text>
</comment>
<dbReference type="PANTHER" id="PTHR11533:SF294">
    <property type="entry name" value="THYROTROPIN-RELEASING HORMONE-DEGRADING ECTOENZYME"/>
    <property type="match status" value="1"/>
</dbReference>
<evidence type="ECO:0000256" key="5">
    <source>
        <dbReference type="ARBA" id="ARBA00022692"/>
    </source>
</evidence>
<dbReference type="InterPro" id="IPR034016">
    <property type="entry name" value="M1_APN-typ"/>
</dbReference>
<keyword evidence="12" id="KW-0325">Glycoprotein</keyword>
<dbReference type="GO" id="GO:0070006">
    <property type="term" value="F:metalloaminopeptidase activity"/>
    <property type="evidence" value="ECO:0007669"/>
    <property type="project" value="TreeGrafter"/>
</dbReference>
<evidence type="ECO:0000256" key="13">
    <source>
        <dbReference type="PIRSR" id="PIRSR634016-1"/>
    </source>
</evidence>
<evidence type="ECO:0000259" key="20">
    <source>
        <dbReference type="Pfam" id="PF17900"/>
    </source>
</evidence>
<dbReference type="SUPFAM" id="SSF63737">
    <property type="entry name" value="Leukotriene A4 hydrolase N-terminal domain"/>
    <property type="match status" value="1"/>
</dbReference>
<feature type="binding site" evidence="14">
    <location>
        <position position="357"/>
    </location>
    <ligand>
        <name>Zn(2+)</name>
        <dbReference type="ChEBI" id="CHEBI:29105"/>
        <note>catalytic</note>
    </ligand>
</feature>
<evidence type="ECO:0000256" key="11">
    <source>
        <dbReference type="ARBA" id="ARBA00023136"/>
    </source>
</evidence>
<evidence type="ECO:0000259" key="19">
    <source>
        <dbReference type="Pfam" id="PF11838"/>
    </source>
</evidence>
<keyword evidence="10 16" id="KW-0482">Metalloprotease</keyword>
<keyword evidence="16" id="KW-0031">Aminopeptidase</keyword>
<evidence type="ECO:0000256" key="8">
    <source>
        <dbReference type="ARBA" id="ARBA00022833"/>
    </source>
</evidence>
<reference evidence="21" key="1">
    <citation type="submission" date="2014-08" db="EMBL/GenBank/DDBJ databases">
        <authorList>
            <person name="Murali S."/>
            <person name="Richards S."/>
            <person name="Bandaranaike D."/>
            <person name="Bellair M."/>
            <person name="Blankenburg K."/>
            <person name="Chao H."/>
            <person name="Dinh H."/>
            <person name="Doddapaneni H."/>
            <person name="Dugan-Rocha S."/>
            <person name="Elkadiri S."/>
            <person name="Gnanaolivu R."/>
            <person name="Hughes D."/>
            <person name="Lee S."/>
            <person name="Li M."/>
            <person name="Ming W."/>
            <person name="Munidasa M."/>
            <person name="Muniz J."/>
            <person name="Nguyen L."/>
            <person name="Osuji N."/>
            <person name="Pu L.-L."/>
            <person name="Puazo M."/>
            <person name="Skinner E."/>
            <person name="Qu C."/>
            <person name="Quiroz J."/>
            <person name="Raj R."/>
            <person name="Weissenberger G."/>
            <person name="Xin Y."/>
            <person name="Zou X."/>
            <person name="Han Y."/>
            <person name="Worley K."/>
            <person name="Muzny D."/>
            <person name="Gibbs R."/>
        </authorList>
    </citation>
    <scope>NUCLEOTIDE SEQUENCE</scope>
    <source>
        <strain evidence="21">HAZT.00-mixed</strain>
        <tissue evidence="21">Whole organism</tissue>
    </source>
</reference>
<dbReference type="GO" id="GO:0005737">
    <property type="term" value="C:cytoplasm"/>
    <property type="evidence" value="ECO:0007669"/>
    <property type="project" value="TreeGrafter"/>
</dbReference>
<dbReference type="GO" id="GO:0006508">
    <property type="term" value="P:proteolysis"/>
    <property type="evidence" value="ECO:0007669"/>
    <property type="project" value="UniProtKB-KW"/>
</dbReference>
<feature type="domain" description="Aminopeptidase N-like N-terminal" evidence="20">
    <location>
        <begin position="37"/>
        <end position="227"/>
    </location>
</feature>
<evidence type="ECO:0000256" key="7">
    <source>
        <dbReference type="ARBA" id="ARBA00022801"/>
    </source>
</evidence>
<evidence type="ECO:0000256" key="6">
    <source>
        <dbReference type="ARBA" id="ARBA00022723"/>
    </source>
</evidence>
<evidence type="ECO:0000256" key="12">
    <source>
        <dbReference type="ARBA" id="ARBA00023180"/>
    </source>
</evidence>
<reference evidence="21" key="2">
    <citation type="journal article" date="2018" name="Environ. Sci. Technol.">
        <title>The Toxicogenome of Hyalella azteca: A Model for Sediment Ecotoxicology and Evolutionary Toxicology.</title>
        <authorList>
            <person name="Poynton H.C."/>
            <person name="Hasenbein S."/>
            <person name="Benoit J.B."/>
            <person name="Sepulveda M.S."/>
            <person name="Poelchau M.F."/>
            <person name="Hughes D.S.T."/>
            <person name="Murali S.C."/>
            <person name="Chen S."/>
            <person name="Glastad K.M."/>
            <person name="Goodisman M.A.D."/>
            <person name="Werren J.H."/>
            <person name="Vineis J.H."/>
            <person name="Bowen J.L."/>
            <person name="Friedrich M."/>
            <person name="Jones J."/>
            <person name="Robertson H.M."/>
            <person name="Feyereisen R."/>
            <person name="Mechler-Hickson A."/>
            <person name="Mathers N."/>
            <person name="Lee C.E."/>
            <person name="Colbourne J.K."/>
            <person name="Biales A."/>
            <person name="Johnston J.S."/>
            <person name="Wellborn G.A."/>
            <person name="Rosendale A.J."/>
            <person name="Cridge A.G."/>
            <person name="Munoz-Torres M.C."/>
            <person name="Bain P.A."/>
            <person name="Manny A.R."/>
            <person name="Major K.M."/>
            <person name="Lambert F.N."/>
            <person name="Vulpe C.D."/>
            <person name="Tuck P."/>
            <person name="Blalock B.J."/>
            <person name="Lin Y.Y."/>
            <person name="Smith M.E."/>
            <person name="Ochoa-Acuna H."/>
            <person name="Chen M.M."/>
            <person name="Childers C.P."/>
            <person name="Qu J."/>
            <person name="Dugan S."/>
            <person name="Lee S.L."/>
            <person name="Chao H."/>
            <person name="Dinh H."/>
            <person name="Han Y."/>
            <person name="Doddapaneni H."/>
            <person name="Worley K.C."/>
            <person name="Muzny D.M."/>
            <person name="Gibbs R.A."/>
            <person name="Richards S."/>
        </authorList>
    </citation>
    <scope>NUCLEOTIDE SEQUENCE</scope>
    <source>
        <strain evidence="21">HAZT.00-mixed</strain>
        <tissue evidence="21">Whole organism</tissue>
    </source>
</reference>
<dbReference type="Proteomes" id="UP000711488">
    <property type="component" value="Unassembled WGS sequence"/>
</dbReference>
<evidence type="ECO:0000256" key="15">
    <source>
        <dbReference type="PIRSR" id="PIRSR634016-4"/>
    </source>
</evidence>
<dbReference type="Gene3D" id="1.25.50.20">
    <property type="match status" value="1"/>
</dbReference>
<dbReference type="OrthoDB" id="6750768at2759"/>
<feature type="site" description="Transition state stabilizer" evidence="15">
    <location>
        <position position="420"/>
    </location>
</feature>
<feature type="active site" description="Proton acceptor" evidence="13">
    <location>
        <position position="335"/>
    </location>
</feature>
<dbReference type="Gene3D" id="1.10.390.10">
    <property type="entry name" value="Neutral Protease Domain 2"/>
    <property type="match status" value="1"/>
</dbReference>
<dbReference type="InterPro" id="IPR024571">
    <property type="entry name" value="ERAP1-like_C_dom"/>
</dbReference>
<gene>
    <name evidence="21" type="ORF">HAZT_HAZT010777</name>
</gene>
<dbReference type="InterPro" id="IPR042097">
    <property type="entry name" value="Aminopeptidase_N-like_N_sf"/>
</dbReference>
<protein>
    <recommendedName>
        <fullName evidence="16">Aminopeptidase</fullName>
        <ecNumber evidence="16">3.4.11.-</ecNumber>
    </recommendedName>
</protein>
<evidence type="ECO:0000256" key="14">
    <source>
        <dbReference type="PIRSR" id="PIRSR634016-3"/>
    </source>
</evidence>
<evidence type="ECO:0000256" key="2">
    <source>
        <dbReference type="ARBA" id="ARBA00004609"/>
    </source>
</evidence>
<evidence type="ECO:0000256" key="4">
    <source>
        <dbReference type="ARBA" id="ARBA00022670"/>
    </source>
</evidence>
<feature type="binding site" evidence="14">
    <location>
        <position position="338"/>
    </location>
    <ligand>
        <name>Zn(2+)</name>
        <dbReference type="ChEBI" id="CHEBI:29105"/>
        <note>catalytic</note>
    </ligand>
</feature>
<keyword evidence="11" id="KW-0472">Membrane</keyword>
<dbReference type="Pfam" id="PF11838">
    <property type="entry name" value="ERAP1_C"/>
    <property type="match status" value="1"/>
</dbReference>